<name>A0A8F8PNH7_9VIRU</name>
<gene>
    <name evidence="1" type="ORF">KOM_12_564</name>
</gene>
<organism evidence="1">
    <name type="scientific">Clandestinovirus</name>
    <dbReference type="NCBI Taxonomy" id="2831644"/>
    <lineage>
        <taxon>Viruses</taxon>
    </lineage>
</organism>
<sequence length="146" mass="16557">MADTEYSEGECDICKDYEHTAFRGAGITLKPDETWHSPGMACSLGFEADFDLHEWPVEEFKQFVQKVKDGKPAVVRLKGVKNCNSWWPTTPAPISHTNGTIHYNVYEGDRVFDKSDEKVCQCLIKRLEHVVDIVDQALITLANQPQ</sequence>
<proteinExistence type="predicted"/>
<protein>
    <submittedName>
        <fullName evidence="1">Uncharacterized protein</fullName>
    </submittedName>
</protein>
<dbReference type="EMBL" id="MZ420154">
    <property type="protein sequence ID" value="QYA18832.1"/>
    <property type="molecule type" value="Genomic_DNA"/>
</dbReference>
<evidence type="ECO:0000313" key="1">
    <source>
        <dbReference type="EMBL" id="QYA18832.1"/>
    </source>
</evidence>
<reference evidence="1" key="1">
    <citation type="submission" date="2021-06" db="EMBL/GenBank/DDBJ databases">
        <authorList>
            <person name="Rolland C."/>
        </authorList>
    </citation>
    <scope>NUCLEOTIDE SEQUENCE</scope>
    <source>
        <strain evidence="1">347.936635</strain>
    </source>
</reference>
<accession>A0A8F8PNH7</accession>